<feature type="domain" description="Halobacterial output" evidence="1">
    <location>
        <begin position="8"/>
        <end position="73"/>
    </location>
</feature>
<accession>A0A1I3AJ96</accession>
<evidence type="ECO:0000259" key="1">
    <source>
        <dbReference type="Pfam" id="PF18545"/>
    </source>
</evidence>
<name>A0A1I3AJ96_9EURY</name>
<reference evidence="2 3" key="1">
    <citation type="submission" date="2016-10" db="EMBL/GenBank/DDBJ databases">
        <authorList>
            <person name="Varghese N."/>
            <person name="Submissions S."/>
        </authorList>
    </citation>
    <scope>NUCLEOTIDE SEQUENCE [LARGE SCALE GENOMIC DNA]</scope>
    <source>
        <strain evidence="2 3">CGMCC 1.6377</strain>
    </source>
</reference>
<dbReference type="Pfam" id="PF18545">
    <property type="entry name" value="HalOD1"/>
    <property type="match status" value="1"/>
</dbReference>
<organism evidence="2 3">
    <name type="scientific">Halorubrum aquaticum</name>
    <dbReference type="NCBI Taxonomy" id="387340"/>
    <lineage>
        <taxon>Archaea</taxon>
        <taxon>Methanobacteriati</taxon>
        <taxon>Methanobacteriota</taxon>
        <taxon>Stenosarchaea group</taxon>
        <taxon>Halobacteria</taxon>
        <taxon>Halobacteriales</taxon>
        <taxon>Haloferacaceae</taxon>
        <taxon>Halorubrum</taxon>
    </lineage>
</organism>
<keyword evidence="3" id="KW-1185">Reference proteome</keyword>
<sequence length="76" mass="8270">MKYEIDTEESVSHGVTIAVSKLENIAISDLPELITAIDPDALDTIFVDRTNACVSFAYSNSIVKVYNGEYLTVNAA</sequence>
<evidence type="ECO:0000313" key="2">
    <source>
        <dbReference type="EMBL" id="SFH50105.1"/>
    </source>
</evidence>
<dbReference type="InterPro" id="IPR040624">
    <property type="entry name" value="HalOD1"/>
</dbReference>
<gene>
    <name evidence="2" type="ORF">SAMN04488066_10638</name>
</gene>
<proteinExistence type="predicted"/>
<dbReference type="Proteomes" id="UP000323537">
    <property type="component" value="Unassembled WGS sequence"/>
</dbReference>
<evidence type="ECO:0000313" key="3">
    <source>
        <dbReference type="Proteomes" id="UP000323537"/>
    </source>
</evidence>
<dbReference type="RefSeq" id="WP_149784086.1">
    <property type="nucleotide sequence ID" value="NZ_BAAADP010000004.1"/>
</dbReference>
<dbReference type="EMBL" id="FOPZ01000006">
    <property type="protein sequence ID" value="SFH50105.1"/>
    <property type="molecule type" value="Genomic_DNA"/>
</dbReference>
<protein>
    <recommendedName>
        <fullName evidence="1">Halobacterial output domain-containing protein</fullName>
    </recommendedName>
</protein>
<dbReference type="OrthoDB" id="271604at2157"/>
<dbReference type="AlphaFoldDB" id="A0A1I3AJ96"/>